<name>A0A0E9TM75_ANGAN</name>
<dbReference type="EMBL" id="GBXM01053818">
    <property type="protein sequence ID" value="JAH54759.1"/>
    <property type="molecule type" value="Transcribed_RNA"/>
</dbReference>
<sequence>MGVTSGQKCLKDHINVINIIVKNSDKDDIGGFVLHFFC</sequence>
<reference evidence="1" key="2">
    <citation type="journal article" date="2015" name="Fish Shellfish Immunol.">
        <title>Early steps in the European eel (Anguilla anguilla)-Vibrio vulnificus interaction in the gills: Role of the RtxA13 toxin.</title>
        <authorList>
            <person name="Callol A."/>
            <person name="Pajuelo D."/>
            <person name="Ebbesson L."/>
            <person name="Teles M."/>
            <person name="MacKenzie S."/>
            <person name="Amaro C."/>
        </authorList>
    </citation>
    <scope>NUCLEOTIDE SEQUENCE</scope>
</reference>
<proteinExistence type="predicted"/>
<dbReference type="AlphaFoldDB" id="A0A0E9TM75"/>
<accession>A0A0E9TM75</accession>
<organism evidence="1">
    <name type="scientific">Anguilla anguilla</name>
    <name type="common">European freshwater eel</name>
    <name type="synonym">Muraena anguilla</name>
    <dbReference type="NCBI Taxonomy" id="7936"/>
    <lineage>
        <taxon>Eukaryota</taxon>
        <taxon>Metazoa</taxon>
        <taxon>Chordata</taxon>
        <taxon>Craniata</taxon>
        <taxon>Vertebrata</taxon>
        <taxon>Euteleostomi</taxon>
        <taxon>Actinopterygii</taxon>
        <taxon>Neopterygii</taxon>
        <taxon>Teleostei</taxon>
        <taxon>Anguilliformes</taxon>
        <taxon>Anguillidae</taxon>
        <taxon>Anguilla</taxon>
    </lineage>
</organism>
<evidence type="ECO:0000313" key="1">
    <source>
        <dbReference type="EMBL" id="JAH54759.1"/>
    </source>
</evidence>
<reference evidence="1" key="1">
    <citation type="submission" date="2014-11" db="EMBL/GenBank/DDBJ databases">
        <authorList>
            <person name="Amaro Gonzalez C."/>
        </authorList>
    </citation>
    <scope>NUCLEOTIDE SEQUENCE</scope>
</reference>
<protein>
    <submittedName>
        <fullName evidence="1">Uncharacterized protein</fullName>
    </submittedName>
</protein>